<gene>
    <name evidence="1" type="ORF">AM305_03153</name>
</gene>
<dbReference type="Proteomes" id="UP000005532">
    <property type="component" value="Unassembled WGS sequence"/>
</dbReference>
<proteinExistence type="predicted"/>
<evidence type="ECO:0000313" key="2">
    <source>
        <dbReference type="Proteomes" id="UP000005532"/>
    </source>
</evidence>
<name>C5S4T7_9PAST</name>
<accession>C5S4T7</accession>
<reference evidence="1 2" key="1">
    <citation type="journal article" date="2010" name="Vet. Microbiol.">
        <title>Production of haemolysins by strains of the Actinobacillus minor/porcitonsillarum complex.</title>
        <authorList>
            <person name="Arya G."/>
            <person name="Niven D.F."/>
        </authorList>
    </citation>
    <scope>NUCLEOTIDE SEQUENCE [LARGE SCALE GENOMIC DNA]</scope>
    <source>
        <strain evidence="1 2">NM305</strain>
    </source>
</reference>
<dbReference type="AlphaFoldDB" id="C5S4T7"/>
<organism evidence="1 2">
    <name type="scientific">Actinobacillus minor NM305</name>
    <dbReference type="NCBI Taxonomy" id="637911"/>
    <lineage>
        <taxon>Bacteria</taxon>
        <taxon>Pseudomonadati</taxon>
        <taxon>Pseudomonadota</taxon>
        <taxon>Gammaproteobacteria</taxon>
        <taxon>Pasteurellales</taxon>
        <taxon>Pasteurellaceae</taxon>
        <taxon>Actinobacillus</taxon>
    </lineage>
</organism>
<sequence length="61" mass="7400">MFYDIRYKNNVEYYFVYHVSLFSDFDKMGSFLFIFQKEGLKPCPIQYYVAVTQKSILGKFM</sequence>
<dbReference type="EMBL" id="ACQL01000154">
    <property type="protein sequence ID" value="EER46084.1"/>
    <property type="molecule type" value="Genomic_DNA"/>
</dbReference>
<protein>
    <submittedName>
        <fullName evidence="1">Uncharacterized protein</fullName>
    </submittedName>
</protein>
<evidence type="ECO:0000313" key="1">
    <source>
        <dbReference type="EMBL" id="EER46084.1"/>
    </source>
</evidence>
<comment type="caution">
    <text evidence="1">The sequence shown here is derived from an EMBL/GenBank/DDBJ whole genome shotgun (WGS) entry which is preliminary data.</text>
</comment>